<name>A0AAU7K5L5_9SPHI</name>
<dbReference type="CDD" id="cd10448">
    <property type="entry name" value="GIY-YIG_unchar_3"/>
    <property type="match status" value="1"/>
</dbReference>
<dbReference type="PROSITE" id="PS50164">
    <property type="entry name" value="GIY_YIG"/>
    <property type="match status" value="1"/>
</dbReference>
<comment type="similarity">
    <text evidence="1">Belongs to the UPF0213 family.</text>
</comment>
<evidence type="ECO:0000313" key="3">
    <source>
        <dbReference type="EMBL" id="XBO47763.1"/>
    </source>
</evidence>
<dbReference type="EMBL" id="CP157485">
    <property type="protein sequence ID" value="XBO47763.1"/>
    <property type="molecule type" value="Genomic_DNA"/>
</dbReference>
<dbReference type="PANTHER" id="PTHR34477">
    <property type="entry name" value="UPF0213 PROTEIN YHBQ"/>
    <property type="match status" value="1"/>
</dbReference>
<dbReference type="Gene3D" id="3.40.1440.10">
    <property type="entry name" value="GIY-YIG endonuclease"/>
    <property type="match status" value="1"/>
</dbReference>
<sequence length="97" mass="11801">MERGGYVYILTNFKHTVLYIGVTSELYFRIKEHKDKCYPNSFSARYNCNLLVFFEQFDSIEEAIIREKQLKNWKRAWKINLINELNPNWEDLFLTLK</sequence>
<proteinExistence type="inferred from homology"/>
<protein>
    <submittedName>
        <fullName evidence="3">GIY-YIG nuclease family protein</fullName>
    </submittedName>
</protein>
<dbReference type="AlphaFoldDB" id="A0AAU7K5L5"/>
<reference evidence="3" key="1">
    <citation type="submission" date="2024-05" db="EMBL/GenBank/DDBJ databases">
        <authorList>
            <person name="Kim S."/>
            <person name="Heo J."/>
            <person name="Choi H."/>
            <person name="Choi Y."/>
            <person name="Kwon S.-W."/>
            <person name="Kim Y."/>
        </authorList>
    </citation>
    <scope>NUCLEOTIDE SEQUENCE</scope>
    <source>
        <strain evidence="3">KACC 23697</strain>
    </source>
</reference>
<feature type="domain" description="GIY-YIG" evidence="2">
    <location>
        <begin position="3"/>
        <end position="81"/>
    </location>
</feature>
<dbReference type="Pfam" id="PF01541">
    <property type="entry name" value="GIY-YIG"/>
    <property type="match status" value="1"/>
</dbReference>
<dbReference type="PANTHER" id="PTHR34477:SF5">
    <property type="entry name" value="BSL5627 PROTEIN"/>
    <property type="match status" value="1"/>
</dbReference>
<dbReference type="InterPro" id="IPR050190">
    <property type="entry name" value="UPF0213_domain"/>
</dbReference>
<evidence type="ECO:0000259" key="2">
    <source>
        <dbReference type="PROSITE" id="PS50164"/>
    </source>
</evidence>
<evidence type="ECO:0000256" key="1">
    <source>
        <dbReference type="ARBA" id="ARBA00007435"/>
    </source>
</evidence>
<dbReference type="RefSeq" id="WP_406825167.1">
    <property type="nucleotide sequence ID" value="NZ_CP157485.1"/>
</dbReference>
<accession>A0AAU7K5L5</accession>
<dbReference type="SMART" id="SM00465">
    <property type="entry name" value="GIYc"/>
    <property type="match status" value="1"/>
</dbReference>
<organism evidence="3">
    <name type="scientific">Pedobacter sp. KACC 23697</name>
    <dbReference type="NCBI Taxonomy" id="3149230"/>
    <lineage>
        <taxon>Bacteria</taxon>
        <taxon>Pseudomonadati</taxon>
        <taxon>Bacteroidota</taxon>
        <taxon>Sphingobacteriia</taxon>
        <taxon>Sphingobacteriales</taxon>
        <taxon>Sphingobacteriaceae</taxon>
        <taxon>Pedobacter</taxon>
    </lineage>
</organism>
<dbReference type="SUPFAM" id="SSF82771">
    <property type="entry name" value="GIY-YIG endonuclease"/>
    <property type="match status" value="1"/>
</dbReference>
<gene>
    <name evidence="3" type="ORF">ABEG20_20960</name>
</gene>
<dbReference type="InterPro" id="IPR000305">
    <property type="entry name" value="GIY-YIG_endonuc"/>
</dbReference>
<dbReference type="InterPro" id="IPR035901">
    <property type="entry name" value="GIY-YIG_endonuc_sf"/>
</dbReference>